<name>A0A848LFZ3_9BACT</name>
<feature type="signal peptide" evidence="1">
    <location>
        <begin position="1"/>
        <end position="28"/>
    </location>
</feature>
<evidence type="ECO:0000256" key="1">
    <source>
        <dbReference type="SAM" id="SignalP"/>
    </source>
</evidence>
<keyword evidence="3" id="KW-1185">Reference proteome</keyword>
<dbReference type="PROSITE" id="PS51257">
    <property type="entry name" value="PROKAR_LIPOPROTEIN"/>
    <property type="match status" value="1"/>
</dbReference>
<sequence>MLPRKTRRCLSLLGLLAAALLTSSCENATVGVGLGVTAASPWGPVGVVGPTATWGWYGGGARWYP</sequence>
<proteinExistence type="predicted"/>
<dbReference type="EMBL" id="JABBJJ010000052">
    <property type="protein sequence ID" value="NMO15965.1"/>
    <property type="molecule type" value="Genomic_DNA"/>
</dbReference>
<dbReference type="AlphaFoldDB" id="A0A848LFZ3"/>
<reference evidence="2 3" key="1">
    <citation type="submission" date="2020-04" db="EMBL/GenBank/DDBJ databases">
        <title>Draft genome of Pyxidicoccus fallax type strain.</title>
        <authorList>
            <person name="Whitworth D.E."/>
        </authorList>
    </citation>
    <scope>NUCLEOTIDE SEQUENCE [LARGE SCALE GENOMIC DNA]</scope>
    <source>
        <strain evidence="2 3">DSM 14698</strain>
    </source>
</reference>
<evidence type="ECO:0008006" key="4">
    <source>
        <dbReference type="Google" id="ProtNLM"/>
    </source>
</evidence>
<keyword evidence="1" id="KW-0732">Signal</keyword>
<protein>
    <recommendedName>
        <fullName evidence="4">Lipoprotein</fullName>
    </recommendedName>
</protein>
<gene>
    <name evidence="2" type="ORF">HG543_14050</name>
</gene>
<dbReference type="Proteomes" id="UP000518300">
    <property type="component" value="Unassembled WGS sequence"/>
</dbReference>
<dbReference type="RefSeq" id="WP_169345247.1">
    <property type="nucleotide sequence ID" value="NZ_JABBJJ010000052.1"/>
</dbReference>
<organism evidence="2 3">
    <name type="scientific">Pyxidicoccus fallax</name>
    <dbReference type="NCBI Taxonomy" id="394095"/>
    <lineage>
        <taxon>Bacteria</taxon>
        <taxon>Pseudomonadati</taxon>
        <taxon>Myxococcota</taxon>
        <taxon>Myxococcia</taxon>
        <taxon>Myxococcales</taxon>
        <taxon>Cystobacterineae</taxon>
        <taxon>Myxococcaceae</taxon>
        <taxon>Pyxidicoccus</taxon>
    </lineage>
</organism>
<accession>A0A848LFZ3</accession>
<evidence type="ECO:0000313" key="3">
    <source>
        <dbReference type="Proteomes" id="UP000518300"/>
    </source>
</evidence>
<feature type="chain" id="PRO_5032759087" description="Lipoprotein" evidence="1">
    <location>
        <begin position="29"/>
        <end position="65"/>
    </location>
</feature>
<comment type="caution">
    <text evidence="2">The sequence shown here is derived from an EMBL/GenBank/DDBJ whole genome shotgun (WGS) entry which is preliminary data.</text>
</comment>
<evidence type="ECO:0000313" key="2">
    <source>
        <dbReference type="EMBL" id="NMO15965.1"/>
    </source>
</evidence>